<keyword evidence="2" id="KW-1185">Reference proteome</keyword>
<name>A0A7Z0NBH3_9GAMM</name>
<dbReference type="SUPFAM" id="SSF55298">
    <property type="entry name" value="YjgF-like"/>
    <property type="match status" value="1"/>
</dbReference>
<reference evidence="1 2" key="1">
    <citation type="submission" date="2020-07" db="EMBL/GenBank/DDBJ databases">
        <title>Halomonas sp. QX-2 draft genome sequence.</title>
        <authorList>
            <person name="Qiu X."/>
        </authorList>
    </citation>
    <scope>NUCLEOTIDE SEQUENCE [LARGE SCALE GENOMIC DNA]</scope>
    <source>
        <strain evidence="1 2">QX-2</strain>
    </source>
</reference>
<dbReference type="RefSeq" id="WP_180096129.1">
    <property type="nucleotide sequence ID" value="NZ_JACCGK010000031.1"/>
</dbReference>
<dbReference type="Proteomes" id="UP000520876">
    <property type="component" value="Unassembled WGS sequence"/>
</dbReference>
<evidence type="ECO:0000313" key="1">
    <source>
        <dbReference type="EMBL" id="NYT75180.1"/>
    </source>
</evidence>
<dbReference type="CDD" id="cd00448">
    <property type="entry name" value="YjgF_YER057c_UK114_family"/>
    <property type="match status" value="1"/>
</dbReference>
<proteinExistence type="predicted"/>
<sequence>MSDANFHQLLHPSHWKAAVGYANGVLAAGQSVFVGGQIGWNPDQVFESDDFVFQVNQALQNIVAILKEANAGPEHIVRLTWYVTDKREYLARLKEVGAAYREVLGKHFPAMTMVQVAGLVEDQAKVEIEATAVIPAV</sequence>
<evidence type="ECO:0000313" key="2">
    <source>
        <dbReference type="Proteomes" id="UP000520876"/>
    </source>
</evidence>
<dbReference type="PANTHER" id="PTHR43857">
    <property type="entry name" value="BLR7761 PROTEIN"/>
    <property type="match status" value="1"/>
</dbReference>
<dbReference type="Pfam" id="PF01042">
    <property type="entry name" value="Ribonuc_L-PSP"/>
    <property type="match status" value="1"/>
</dbReference>
<dbReference type="AlphaFoldDB" id="A0A7Z0NBH3"/>
<accession>A0A7Z0NBH3</accession>
<gene>
    <name evidence="1" type="ORF">HZU72_22625</name>
</gene>
<dbReference type="PANTHER" id="PTHR43857:SF1">
    <property type="entry name" value="YJGH FAMILY PROTEIN"/>
    <property type="match status" value="1"/>
</dbReference>
<organism evidence="1 2">
    <name type="scientific">Vreelandella sedimenti</name>
    <dbReference type="NCBI Taxonomy" id="2729618"/>
    <lineage>
        <taxon>Bacteria</taxon>
        <taxon>Pseudomonadati</taxon>
        <taxon>Pseudomonadota</taxon>
        <taxon>Gammaproteobacteria</taxon>
        <taxon>Oceanospirillales</taxon>
        <taxon>Halomonadaceae</taxon>
        <taxon>Vreelandella</taxon>
    </lineage>
</organism>
<dbReference type="InterPro" id="IPR035959">
    <property type="entry name" value="RutC-like_sf"/>
</dbReference>
<protein>
    <submittedName>
        <fullName evidence="1">RidA family protein</fullName>
    </submittedName>
</protein>
<dbReference type="Gene3D" id="3.30.1330.40">
    <property type="entry name" value="RutC-like"/>
    <property type="match status" value="1"/>
</dbReference>
<comment type="caution">
    <text evidence="1">The sequence shown here is derived from an EMBL/GenBank/DDBJ whole genome shotgun (WGS) entry which is preliminary data.</text>
</comment>
<dbReference type="EMBL" id="JACCGK010000031">
    <property type="protein sequence ID" value="NYT75180.1"/>
    <property type="molecule type" value="Genomic_DNA"/>
</dbReference>
<dbReference type="InterPro" id="IPR006175">
    <property type="entry name" value="YjgF/YER057c/UK114"/>
</dbReference>